<evidence type="ECO:0000313" key="17">
    <source>
        <dbReference type="Proteomes" id="UP000184310"/>
    </source>
</evidence>
<name>A0A1M6AT57_9CLOT</name>
<dbReference type="EMBL" id="FQZB01000003">
    <property type="protein sequence ID" value="SHI39704.1"/>
    <property type="molecule type" value="Genomic_DNA"/>
</dbReference>
<dbReference type="InterPro" id="IPR003593">
    <property type="entry name" value="AAA+_ATPase"/>
</dbReference>
<keyword evidence="4" id="KW-0813">Transport</keyword>
<evidence type="ECO:0000256" key="10">
    <source>
        <dbReference type="ARBA" id="ARBA00023136"/>
    </source>
</evidence>
<evidence type="ECO:0000256" key="5">
    <source>
        <dbReference type="ARBA" id="ARBA00022475"/>
    </source>
</evidence>
<dbReference type="InterPro" id="IPR000897">
    <property type="entry name" value="SRP54_GTPase_dom"/>
</dbReference>
<evidence type="ECO:0000259" key="15">
    <source>
        <dbReference type="SMART" id="SM00962"/>
    </source>
</evidence>
<evidence type="ECO:0000313" key="16">
    <source>
        <dbReference type="EMBL" id="SHI39704.1"/>
    </source>
</evidence>
<keyword evidence="16" id="KW-0282">Flagellum</keyword>
<keyword evidence="9" id="KW-0342">GTP-binding</keyword>
<organism evidence="16 17">
    <name type="scientific">Clostridium cavendishii DSM 21758</name>
    <dbReference type="NCBI Taxonomy" id="1121302"/>
    <lineage>
        <taxon>Bacteria</taxon>
        <taxon>Bacillati</taxon>
        <taxon>Bacillota</taxon>
        <taxon>Clostridia</taxon>
        <taxon>Eubacteriales</taxon>
        <taxon>Clostridiaceae</taxon>
        <taxon>Clostridium</taxon>
    </lineage>
</organism>
<evidence type="ECO:0000256" key="13">
    <source>
        <dbReference type="NCBIfam" id="TIGR03499"/>
    </source>
</evidence>
<keyword evidence="10" id="KW-0472">Membrane</keyword>
<dbReference type="RefSeq" id="WP_072984323.1">
    <property type="nucleotide sequence ID" value="NZ_FQZB01000003.1"/>
</dbReference>
<evidence type="ECO:0000256" key="6">
    <source>
        <dbReference type="ARBA" id="ARBA00022741"/>
    </source>
</evidence>
<feature type="domain" description="AAA+ ATPase" evidence="14">
    <location>
        <begin position="201"/>
        <end position="356"/>
    </location>
</feature>
<comment type="similarity">
    <text evidence="2">Belongs to the GTP-binding SRP family.</text>
</comment>
<dbReference type="PANTHER" id="PTHR43134">
    <property type="entry name" value="SIGNAL RECOGNITION PARTICLE RECEPTOR SUBUNIT ALPHA"/>
    <property type="match status" value="1"/>
</dbReference>
<keyword evidence="16" id="KW-0969">Cilium</keyword>
<evidence type="ECO:0000256" key="2">
    <source>
        <dbReference type="ARBA" id="ARBA00008531"/>
    </source>
</evidence>
<keyword evidence="17" id="KW-1185">Reference proteome</keyword>
<dbReference type="Proteomes" id="UP000184310">
    <property type="component" value="Unassembled WGS sequence"/>
</dbReference>
<dbReference type="InterPro" id="IPR047040">
    <property type="entry name" value="FlhF__GTPase_dom"/>
</dbReference>
<dbReference type="GO" id="GO:0006614">
    <property type="term" value="P:SRP-dependent cotranslational protein targeting to membrane"/>
    <property type="evidence" value="ECO:0007669"/>
    <property type="project" value="UniProtKB-UniRule"/>
</dbReference>
<comment type="subcellular location">
    <subcellularLocation>
        <location evidence="1">Cell membrane</location>
        <topology evidence="1">Peripheral membrane protein</topology>
        <orientation evidence="1">Cytoplasmic side</orientation>
    </subcellularLocation>
</comment>
<dbReference type="GO" id="GO:0003924">
    <property type="term" value="F:GTPase activity"/>
    <property type="evidence" value="ECO:0007669"/>
    <property type="project" value="UniProtKB-UniRule"/>
</dbReference>
<dbReference type="GO" id="GO:0005525">
    <property type="term" value="F:GTP binding"/>
    <property type="evidence" value="ECO:0007669"/>
    <property type="project" value="UniProtKB-UniRule"/>
</dbReference>
<evidence type="ECO:0000256" key="11">
    <source>
        <dbReference type="ARBA" id="ARBA00023225"/>
    </source>
</evidence>
<keyword evidence="8" id="KW-0653">Protein transport</keyword>
<proteinExistence type="inferred from homology"/>
<evidence type="ECO:0000259" key="14">
    <source>
        <dbReference type="SMART" id="SM00382"/>
    </source>
</evidence>
<dbReference type="InterPro" id="IPR027417">
    <property type="entry name" value="P-loop_NTPase"/>
</dbReference>
<dbReference type="GO" id="GO:0005886">
    <property type="term" value="C:plasma membrane"/>
    <property type="evidence" value="ECO:0007669"/>
    <property type="project" value="UniProtKB-SubCell"/>
</dbReference>
<keyword evidence="16" id="KW-0966">Cell projection</keyword>
<evidence type="ECO:0000256" key="3">
    <source>
        <dbReference type="ARBA" id="ARBA00014919"/>
    </source>
</evidence>
<dbReference type="Gene3D" id="3.40.50.300">
    <property type="entry name" value="P-loop containing nucleotide triphosphate hydrolases"/>
    <property type="match status" value="1"/>
</dbReference>
<evidence type="ECO:0000256" key="7">
    <source>
        <dbReference type="ARBA" id="ARBA00022795"/>
    </source>
</evidence>
<dbReference type="GO" id="GO:0015031">
    <property type="term" value="P:protein transport"/>
    <property type="evidence" value="ECO:0007669"/>
    <property type="project" value="UniProtKB-KW"/>
</dbReference>
<dbReference type="GO" id="GO:0044781">
    <property type="term" value="P:bacterial-type flagellum organization"/>
    <property type="evidence" value="ECO:0007669"/>
    <property type="project" value="UniProtKB-UniRule"/>
</dbReference>
<keyword evidence="7" id="KW-1005">Bacterial flagellum biogenesis</keyword>
<dbReference type="SMART" id="SM00962">
    <property type="entry name" value="SRP54"/>
    <property type="match status" value="1"/>
</dbReference>
<evidence type="ECO:0000256" key="8">
    <source>
        <dbReference type="ARBA" id="ARBA00022927"/>
    </source>
</evidence>
<keyword evidence="11" id="KW-1006">Bacterial flagellum protein export</keyword>
<evidence type="ECO:0000256" key="1">
    <source>
        <dbReference type="ARBA" id="ARBA00004413"/>
    </source>
</evidence>
<evidence type="ECO:0000256" key="9">
    <source>
        <dbReference type="ARBA" id="ARBA00023134"/>
    </source>
</evidence>
<dbReference type="FunFam" id="3.40.50.300:FF:000695">
    <property type="entry name" value="Flagellar biosynthesis regulator FlhF"/>
    <property type="match status" value="1"/>
</dbReference>
<dbReference type="PANTHER" id="PTHR43134:SF3">
    <property type="entry name" value="FLAGELLAR BIOSYNTHESIS PROTEIN FLHF"/>
    <property type="match status" value="1"/>
</dbReference>
<dbReference type="SUPFAM" id="SSF52540">
    <property type="entry name" value="P-loop containing nucleoside triphosphate hydrolases"/>
    <property type="match status" value="2"/>
</dbReference>
<dbReference type="InterPro" id="IPR020006">
    <property type="entry name" value="FlhF"/>
</dbReference>
<dbReference type="Gene3D" id="1.20.120.1380">
    <property type="entry name" value="Flagellar FlhF biosynthesis protein, N domain"/>
    <property type="match status" value="1"/>
</dbReference>
<dbReference type="CDD" id="cd17873">
    <property type="entry name" value="FlhF"/>
    <property type="match status" value="1"/>
</dbReference>
<protein>
    <recommendedName>
        <fullName evidence="3 13">Flagellar biosynthesis protein FlhF</fullName>
    </recommendedName>
</protein>
<dbReference type="Pfam" id="PF00448">
    <property type="entry name" value="SRP54"/>
    <property type="match status" value="1"/>
</dbReference>
<keyword evidence="5" id="KW-1003">Cell membrane</keyword>
<comment type="function">
    <text evidence="12">Necessary for flagellar biosynthesis. May be involved in translocation of the flagellum.</text>
</comment>
<dbReference type="NCBIfam" id="TIGR03499">
    <property type="entry name" value="FlhF"/>
    <property type="match status" value="1"/>
</dbReference>
<dbReference type="GO" id="GO:0005047">
    <property type="term" value="F:signal recognition particle binding"/>
    <property type="evidence" value="ECO:0007669"/>
    <property type="project" value="TreeGrafter"/>
</dbReference>
<dbReference type="SMART" id="SM00382">
    <property type="entry name" value="AAA"/>
    <property type="match status" value="1"/>
</dbReference>
<dbReference type="AlphaFoldDB" id="A0A1M6AT57"/>
<dbReference type="OrthoDB" id="9778554at2"/>
<gene>
    <name evidence="16" type="ORF">SAMN02745163_00171</name>
</gene>
<feature type="domain" description="SRP54-type proteins GTP-binding" evidence="15">
    <location>
        <begin position="202"/>
        <end position="393"/>
    </location>
</feature>
<evidence type="ECO:0000256" key="12">
    <source>
        <dbReference type="ARBA" id="ARBA00025337"/>
    </source>
</evidence>
<dbReference type="STRING" id="1121302.SAMN02745163_00171"/>
<reference evidence="16 17" key="1">
    <citation type="submission" date="2016-11" db="EMBL/GenBank/DDBJ databases">
        <authorList>
            <person name="Jaros S."/>
            <person name="Januszkiewicz K."/>
            <person name="Wedrychowicz H."/>
        </authorList>
    </citation>
    <scope>NUCLEOTIDE SEQUENCE [LARGE SCALE GENOMIC DNA]</scope>
    <source>
        <strain evidence="16 17">DSM 21758</strain>
    </source>
</reference>
<evidence type="ECO:0000256" key="4">
    <source>
        <dbReference type="ARBA" id="ARBA00022448"/>
    </source>
</evidence>
<sequence>MLIKRYVVNNMNEAMTRIRYELGKDAVIISQRKIRKPGIKGFFSPKLIEVTAAIENASKKAKEPAREQNNLESSIESIKKLMEKEISKEAINPIAKNALKNQNEILKEIKISEDKNEPQQDNLLKEMKEMKNMINNLTKGSVNGIEESDFKKSLRNKLKDNDVDTIYIEELLEDINDDDIEAGSKIKEKMKTQIKTINQDLKGKVVLVGPTGVGKTTTIAKLAGRLALIEKKKVGLITVDTYRIGAVEQLKTYAEIMNLPFKVVITLKEMEEATSQMSDCDVILIDTTGRSSKNSMQISELRAFIQKANTKNIHLVISATTKNKDIKPIIEGFSVLGYNNLIITKLDETSVYGSILNIAELAKKPISYVTTGQNVPDDIKAFSEDQIVKLILGEETIC</sequence>
<accession>A0A1M6AT57</accession>
<keyword evidence="6" id="KW-0547">Nucleotide-binding</keyword>